<evidence type="ECO:0000313" key="3">
    <source>
        <dbReference type="Proteomes" id="UP000242418"/>
    </source>
</evidence>
<dbReference type="AlphaFoldDB" id="A0AB37Z298"/>
<name>A0AB37Z298_9PSED</name>
<protein>
    <recommendedName>
        <fullName evidence="4">High light inducible protein</fullName>
    </recommendedName>
</protein>
<keyword evidence="1" id="KW-0812">Transmembrane</keyword>
<comment type="caution">
    <text evidence="2">The sequence shown here is derived from an EMBL/GenBank/DDBJ whole genome shotgun (WGS) entry which is preliminary data.</text>
</comment>
<accession>A0AB37Z298</accession>
<dbReference type="Proteomes" id="UP000242418">
    <property type="component" value="Unassembled WGS sequence"/>
</dbReference>
<keyword evidence="1" id="KW-1133">Transmembrane helix</keyword>
<evidence type="ECO:0000256" key="1">
    <source>
        <dbReference type="SAM" id="Phobius"/>
    </source>
</evidence>
<evidence type="ECO:0008006" key="4">
    <source>
        <dbReference type="Google" id="ProtNLM"/>
    </source>
</evidence>
<dbReference type="EMBL" id="FMTL01000001">
    <property type="protein sequence ID" value="SCW29658.1"/>
    <property type="molecule type" value="Genomic_DNA"/>
</dbReference>
<keyword evidence="3" id="KW-1185">Reference proteome</keyword>
<sequence length="70" mass="7562">MNFLACEGEWVAGPGGEPICAGQLLNLTSEEMQGLYGTALSWDQVSELQGETIVLFALVFGFLVLKKVLK</sequence>
<reference evidence="2 3" key="1">
    <citation type="submission" date="2016-10" db="EMBL/GenBank/DDBJ databases">
        <authorList>
            <person name="Varghese N."/>
            <person name="Submissions S."/>
        </authorList>
    </citation>
    <scope>NUCLEOTIDE SEQUENCE [LARGE SCALE GENOMIC DNA]</scope>
    <source>
        <strain evidence="2 3">DSM 17833</strain>
    </source>
</reference>
<evidence type="ECO:0000313" key="2">
    <source>
        <dbReference type="EMBL" id="SCW29658.1"/>
    </source>
</evidence>
<keyword evidence="1" id="KW-0472">Membrane</keyword>
<dbReference type="RefSeq" id="WP_090247767.1">
    <property type="nucleotide sequence ID" value="NZ_FMTL01000001.1"/>
</dbReference>
<feature type="transmembrane region" description="Helical" evidence="1">
    <location>
        <begin position="48"/>
        <end position="65"/>
    </location>
</feature>
<proteinExistence type="predicted"/>
<organism evidence="2 3">
    <name type="scientific">Pseudomonas peli</name>
    <dbReference type="NCBI Taxonomy" id="592361"/>
    <lineage>
        <taxon>Bacteria</taxon>
        <taxon>Pseudomonadati</taxon>
        <taxon>Pseudomonadota</taxon>
        <taxon>Gammaproteobacteria</taxon>
        <taxon>Pseudomonadales</taxon>
        <taxon>Pseudomonadaceae</taxon>
        <taxon>Pseudomonas</taxon>
    </lineage>
</organism>
<gene>
    <name evidence="2" type="ORF">SAMN05216370_0215</name>
</gene>